<dbReference type="InterPro" id="IPR008920">
    <property type="entry name" value="TF_FadR/GntR_C"/>
</dbReference>
<dbReference type="SUPFAM" id="SSF48008">
    <property type="entry name" value="GntR ligand-binding domain-like"/>
    <property type="match status" value="1"/>
</dbReference>
<dbReference type="Gene3D" id="1.10.10.10">
    <property type="entry name" value="Winged helix-like DNA-binding domain superfamily/Winged helix DNA-binding domain"/>
    <property type="match status" value="1"/>
</dbReference>
<sequence length="236" mass="26899">MDTFTSTESAGPRGARVPARRRVYEALRTELLTTAVSPFQRFTEEYVAERFAVSRTPVRDALARLEGDGLLINRGGALYRYIPTLEEFTELYELRILLESHGIDRAIADPTVGHSRPVLEREMTLWLERGARRVEPDPGFVDADEQFHVELLRAAGNAQLVQSLQQVNRRIRPIRMHDYLTQDRVDATVTEHLEILDLTLRGRLREARDALRKHVGLSQSIVEARAARAMQIAQMS</sequence>
<evidence type="ECO:0000256" key="2">
    <source>
        <dbReference type="ARBA" id="ARBA00023125"/>
    </source>
</evidence>
<keyword evidence="1" id="KW-0805">Transcription regulation</keyword>
<evidence type="ECO:0000313" key="6">
    <source>
        <dbReference type="Proteomes" id="UP000422989"/>
    </source>
</evidence>
<evidence type="ECO:0000256" key="3">
    <source>
        <dbReference type="ARBA" id="ARBA00023163"/>
    </source>
</evidence>
<dbReference type="InterPro" id="IPR011711">
    <property type="entry name" value="GntR_C"/>
</dbReference>
<evidence type="ECO:0000259" key="4">
    <source>
        <dbReference type="PROSITE" id="PS50949"/>
    </source>
</evidence>
<dbReference type="OrthoDB" id="9816161at2"/>
<dbReference type="PROSITE" id="PS50949">
    <property type="entry name" value="HTH_GNTR"/>
    <property type="match status" value="1"/>
</dbReference>
<evidence type="ECO:0000256" key="1">
    <source>
        <dbReference type="ARBA" id="ARBA00023015"/>
    </source>
</evidence>
<dbReference type="AlphaFoldDB" id="A0A6I6DVN2"/>
<dbReference type="PANTHER" id="PTHR43537">
    <property type="entry name" value="TRANSCRIPTIONAL REGULATOR, GNTR FAMILY"/>
    <property type="match status" value="1"/>
</dbReference>
<gene>
    <name evidence="5" type="ORF">D7D94_11010</name>
</gene>
<organism evidence="5 6">
    <name type="scientific">Microbacterium oryzae</name>
    <dbReference type="NCBI Taxonomy" id="743009"/>
    <lineage>
        <taxon>Bacteria</taxon>
        <taxon>Bacillati</taxon>
        <taxon>Actinomycetota</taxon>
        <taxon>Actinomycetes</taxon>
        <taxon>Micrococcales</taxon>
        <taxon>Microbacteriaceae</taxon>
        <taxon>Microbacterium</taxon>
    </lineage>
</organism>
<dbReference type="RefSeq" id="WP_156242654.1">
    <property type="nucleotide sequence ID" value="NZ_BAAAZL010000004.1"/>
</dbReference>
<name>A0A6I6DVN2_9MICO</name>
<dbReference type="GO" id="GO:0003700">
    <property type="term" value="F:DNA-binding transcription factor activity"/>
    <property type="evidence" value="ECO:0007669"/>
    <property type="project" value="InterPro"/>
</dbReference>
<dbReference type="Gene3D" id="1.20.120.530">
    <property type="entry name" value="GntR ligand-binding domain-like"/>
    <property type="match status" value="1"/>
</dbReference>
<keyword evidence="3" id="KW-0804">Transcription</keyword>
<dbReference type="SUPFAM" id="SSF46785">
    <property type="entry name" value="Winged helix' DNA-binding domain"/>
    <property type="match status" value="1"/>
</dbReference>
<dbReference type="Proteomes" id="UP000422989">
    <property type="component" value="Chromosome"/>
</dbReference>
<keyword evidence="2" id="KW-0238">DNA-binding</keyword>
<dbReference type="Pfam" id="PF07729">
    <property type="entry name" value="FCD"/>
    <property type="match status" value="1"/>
</dbReference>
<dbReference type="PANTHER" id="PTHR43537:SF45">
    <property type="entry name" value="GNTR FAMILY REGULATORY PROTEIN"/>
    <property type="match status" value="1"/>
</dbReference>
<dbReference type="GO" id="GO:0003677">
    <property type="term" value="F:DNA binding"/>
    <property type="evidence" value="ECO:0007669"/>
    <property type="project" value="UniProtKB-KW"/>
</dbReference>
<accession>A0A6I6DVN2</accession>
<evidence type="ECO:0000313" key="5">
    <source>
        <dbReference type="EMBL" id="QGU28146.1"/>
    </source>
</evidence>
<dbReference type="SMART" id="SM00895">
    <property type="entry name" value="FCD"/>
    <property type="match status" value="1"/>
</dbReference>
<dbReference type="InterPro" id="IPR000524">
    <property type="entry name" value="Tscrpt_reg_HTH_GntR"/>
</dbReference>
<dbReference type="InterPro" id="IPR036390">
    <property type="entry name" value="WH_DNA-bd_sf"/>
</dbReference>
<protein>
    <submittedName>
        <fullName evidence="5">GntR family transcriptional regulator</fullName>
    </submittedName>
</protein>
<feature type="domain" description="HTH gntR-type" evidence="4">
    <location>
        <begin position="17"/>
        <end position="85"/>
    </location>
</feature>
<dbReference type="KEGG" id="moj:D7D94_11010"/>
<dbReference type="Pfam" id="PF00392">
    <property type="entry name" value="GntR"/>
    <property type="match status" value="1"/>
</dbReference>
<keyword evidence="6" id="KW-1185">Reference proteome</keyword>
<dbReference type="EMBL" id="CP032550">
    <property type="protein sequence ID" value="QGU28146.1"/>
    <property type="molecule type" value="Genomic_DNA"/>
</dbReference>
<reference evidence="5 6" key="1">
    <citation type="submission" date="2018-09" db="EMBL/GenBank/DDBJ databases">
        <title>Whole genome sequencing of Microbacterium oryzae strain MB-10T.</title>
        <authorList>
            <person name="Das S.K."/>
        </authorList>
    </citation>
    <scope>NUCLEOTIDE SEQUENCE [LARGE SCALE GENOMIC DNA]</scope>
    <source>
        <strain evidence="5 6">MB-10</strain>
    </source>
</reference>
<dbReference type="InterPro" id="IPR036388">
    <property type="entry name" value="WH-like_DNA-bd_sf"/>
</dbReference>
<proteinExistence type="predicted"/>